<name>Q24RR2_DESHY</name>
<dbReference type="eggNOG" id="COG0591">
    <property type="taxonomic scope" value="Bacteria"/>
</dbReference>
<dbReference type="InterPro" id="IPR038377">
    <property type="entry name" value="Na/Glc_symporter_sf"/>
</dbReference>
<dbReference type="AlphaFoldDB" id="Q24RR2"/>
<feature type="transmembrane region" description="Helical" evidence="7">
    <location>
        <begin position="389"/>
        <end position="409"/>
    </location>
</feature>
<feature type="transmembrane region" description="Helical" evidence="7">
    <location>
        <begin position="200"/>
        <end position="218"/>
    </location>
</feature>
<dbReference type="InterPro" id="IPR001734">
    <property type="entry name" value="Na/solute_symporter"/>
</dbReference>
<dbReference type="RefSeq" id="WP_011461156.1">
    <property type="nucleotide sequence ID" value="NC_007907.1"/>
</dbReference>
<dbReference type="KEGG" id="dsy:DSY3491"/>
<evidence type="ECO:0000313" key="9">
    <source>
        <dbReference type="Proteomes" id="UP000001946"/>
    </source>
</evidence>
<feature type="transmembrane region" description="Helical" evidence="7">
    <location>
        <begin position="64"/>
        <end position="85"/>
    </location>
</feature>
<dbReference type="Gene3D" id="1.20.1730.10">
    <property type="entry name" value="Sodium/glucose cotransporter"/>
    <property type="match status" value="1"/>
</dbReference>
<reference evidence="8 9" key="1">
    <citation type="journal article" date="2006" name="J. Bacteriol.">
        <title>Complete genome sequence of the dehalorespiring bacterium Desulfitobacterium hafniense Y51 and comparison with Dehalococcoides ethenogenes 195.</title>
        <authorList>
            <person name="Nonaka H."/>
            <person name="Keresztes G."/>
            <person name="Shinoda Y."/>
            <person name="Ikenaga Y."/>
            <person name="Abe M."/>
            <person name="Naito K."/>
            <person name="Inatomi K."/>
            <person name="Furukawa K."/>
            <person name="Inui M."/>
            <person name="Yukawa H."/>
        </authorList>
    </citation>
    <scope>NUCLEOTIDE SEQUENCE [LARGE SCALE GENOMIC DNA]</scope>
    <source>
        <strain evidence="8 9">Y51</strain>
    </source>
</reference>
<organism evidence="8 9">
    <name type="scientific">Desulfitobacterium hafniense (strain Y51)</name>
    <dbReference type="NCBI Taxonomy" id="138119"/>
    <lineage>
        <taxon>Bacteria</taxon>
        <taxon>Bacillati</taxon>
        <taxon>Bacillota</taxon>
        <taxon>Clostridia</taxon>
        <taxon>Eubacteriales</taxon>
        <taxon>Desulfitobacteriaceae</taxon>
        <taxon>Desulfitobacterium</taxon>
    </lineage>
</organism>
<comment type="similarity">
    <text evidence="2">Belongs to the sodium:solute symporter (SSF) (TC 2.A.21) family.</text>
</comment>
<keyword evidence="3 7" id="KW-0812">Transmembrane</keyword>
<dbReference type="STRING" id="138119.DSY3491"/>
<evidence type="ECO:0000313" key="8">
    <source>
        <dbReference type="EMBL" id="BAE85280.1"/>
    </source>
</evidence>
<feature type="transmembrane region" description="Helical" evidence="7">
    <location>
        <begin position="230"/>
        <end position="253"/>
    </location>
</feature>
<evidence type="ECO:0000256" key="5">
    <source>
        <dbReference type="ARBA" id="ARBA00023136"/>
    </source>
</evidence>
<dbReference type="HOGENOM" id="CLU_030319_0_0_9"/>
<sequence length="500" mass="53168">MRLYKAEFMVSDEKGDCVMESFQGYLFWGFLIVYGMIMMAISPRVITLGGFFRGEDKHGRASSPFLLTASIFISWIFAKSVTNAANLGAQYGIVGGLAYASYWLCIPLAGFAIYRLRTKFAAKGLVSFLTSNYGPAAALAFSAAILIRLFNEVWSNSSVVGAYYGDGGSTAFIWGAVLFTLITLAYSMRGGLRSSIVTDTIQAVLFVVVLVFVIAWIVPKHPIGEYVSSGVWGLSTGVDMLLVTLLQIFSYPFHDPVLTDRGFISEEKIMVKAFIASGVLGFFAILIFSFIGIHYTLLGLPSSGNVPAALGKVMSTAMFFFMAVIMISAAGSTLDSTFSSLAKLCAQELPALAGKDFGNKARIIGMFVMLVFALIGNLPMIVGTDILKATTISGTMVMGLAPIFLLHGLVKPTRLGFHLSFWTGIVLGIAFTVGAVPSSIGIGGGTNGVLLAVNLYGLILCTLGYIIPGLIVSAREAKESGPSGSAHEAIAAAGEIEERA</sequence>
<evidence type="ECO:0000256" key="3">
    <source>
        <dbReference type="ARBA" id="ARBA00022692"/>
    </source>
</evidence>
<dbReference type="EMBL" id="AP008230">
    <property type="protein sequence ID" value="BAE85280.1"/>
    <property type="molecule type" value="Genomic_DNA"/>
</dbReference>
<gene>
    <name evidence="8" type="ordered locus">DSY3491</name>
</gene>
<evidence type="ECO:0000256" key="7">
    <source>
        <dbReference type="SAM" id="Phobius"/>
    </source>
</evidence>
<evidence type="ECO:0000256" key="1">
    <source>
        <dbReference type="ARBA" id="ARBA00004141"/>
    </source>
</evidence>
<feature type="transmembrane region" description="Helical" evidence="7">
    <location>
        <begin position="171"/>
        <end position="188"/>
    </location>
</feature>
<feature type="transmembrane region" description="Helical" evidence="7">
    <location>
        <begin position="274"/>
        <end position="297"/>
    </location>
</feature>
<feature type="transmembrane region" description="Helical" evidence="7">
    <location>
        <begin position="91"/>
        <end position="114"/>
    </location>
</feature>
<comment type="subcellular location">
    <subcellularLocation>
        <location evidence="1">Membrane</location>
        <topology evidence="1">Multi-pass membrane protein</topology>
    </subcellularLocation>
</comment>
<protein>
    <recommendedName>
        <fullName evidence="10">Sodium:solute symporter</fullName>
    </recommendedName>
</protein>
<accession>Q24RR2</accession>
<feature type="transmembrane region" description="Helical" evidence="7">
    <location>
        <begin position="317"/>
        <end position="342"/>
    </location>
</feature>
<dbReference type="Proteomes" id="UP000001946">
    <property type="component" value="Chromosome"/>
</dbReference>
<keyword evidence="5 7" id="KW-0472">Membrane</keyword>
<evidence type="ECO:0000256" key="6">
    <source>
        <dbReference type="SAM" id="MobiDB-lite"/>
    </source>
</evidence>
<dbReference type="GO" id="GO:0016020">
    <property type="term" value="C:membrane"/>
    <property type="evidence" value="ECO:0007669"/>
    <property type="project" value="UniProtKB-SubCell"/>
</dbReference>
<feature type="transmembrane region" description="Helical" evidence="7">
    <location>
        <begin position="421"/>
        <end position="442"/>
    </location>
</feature>
<evidence type="ECO:0008006" key="10">
    <source>
        <dbReference type="Google" id="ProtNLM"/>
    </source>
</evidence>
<dbReference type="PROSITE" id="PS50283">
    <property type="entry name" value="NA_SOLUT_SYMP_3"/>
    <property type="match status" value="1"/>
</dbReference>
<feature type="region of interest" description="Disordered" evidence="6">
    <location>
        <begin position="480"/>
        <end position="500"/>
    </location>
</feature>
<feature type="transmembrane region" description="Helical" evidence="7">
    <location>
        <begin position="25"/>
        <end position="52"/>
    </location>
</feature>
<keyword evidence="4 7" id="KW-1133">Transmembrane helix</keyword>
<evidence type="ECO:0000256" key="4">
    <source>
        <dbReference type="ARBA" id="ARBA00022989"/>
    </source>
</evidence>
<proteinExistence type="inferred from homology"/>
<feature type="transmembrane region" description="Helical" evidence="7">
    <location>
        <begin position="363"/>
        <end position="383"/>
    </location>
</feature>
<dbReference type="GO" id="GO:0022857">
    <property type="term" value="F:transmembrane transporter activity"/>
    <property type="evidence" value="ECO:0007669"/>
    <property type="project" value="InterPro"/>
</dbReference>
<feature type="transmembrane region" description="Helical" evidence="7">
    <location>
        <begin position="448"/>
        <end position="472"/>
    </location>
</feature>
<evidence type="ECO:0000256" key="2">
    <source>
        <dbReference type="ARBA" id="ARBA00006434"/>
    </source>
</evidence>
<keyword evidence="9" id="KW-1185">Reference proteome</keyword>
<feature type="transmembrane region" description="Helical" evidence="7">
    <location>
        <begin position="126"/>
        <end position="151"/>
    </location>
</feature>